<evidence type="ECO:0000256" key="1">
    <source>
        <dbReference type="SAM" id="MobiDB-lite"/>
    </source>
</evidence>
<name>A0A9P5Y8I4_9AGAR</name>
<dbReference type="AlphaFoldDB" id="A0A9P5Y8I4"/>
<proteinExistence type="predicted"/>
<evidence type="ECO:0000313" key="3">
    <source>
        <dbReference type="Proteomes" id="UP000807353"/>
    </source>
</evidence>
<protein>
    <recommendedName>
        <fullName evidence="4">F-box domain-containing protein</fullName>
    </recommendedName>
</protein>
<evidence type="ECO:0008006" key="4">
    <source>
        <dbReference type="Google" id="ProtNLM"/>
    </source>
</evidence>
<dbReference type="Proteomes" id="UP000807353">
    <property type="component" value="Unassembled WGS sequence"/>
</dbReference>
<dbReference type="Gene3D" id="3.80.10.10">
    <property type="entry name" value="Ribonuclease Inhibitor"/>
    <property type="match status" value="1"/>
</dbReference>
<accession>A0A9P5Y8I4</accession>
<keyword evidence="3" id="KW-1185">Reference proteome</keyword>
<evidence type="ECO:0000313" key="2">
    <source>
        <dbReference type="EMBL" id="KAF9463246.1"/>
    </source>
</evidence>
<sequence>MALPLSYDSKECHARRKRSPSRSRSPIPNIRRFFRFKSPNTTALSSWGGPVHIIPADVFSEIGKYMPSLRDILNLSLSCRRAREALIPQLYTTTELRSNRHCKVALEAFSTQPHIASRVRNIVICPNGVEPQGELQNETSISDMISLVAKNLSSLETFFWDGLELPDEEIWINLKNSCPRLRGIKTTIGSSPLQNSSHLFDFDNLTQFSISVKSTSLKWLAGGRTRIEKFPRRFWEMILERCPNLEELTIGGVAPSPRCFDIQHVTRGRWPRLQSLTLGDMILLQCDGEQRSQNCFPGENHSFTGFLVAHPSLREISFQHSGGKNFPSSFSLPDSALPKVTSFSGPLKYVTTLPNPMLLQALTLTSLYHSIMSFPSTCTILKGLPSLLSLSIWIDLSFSNRKILHDDGDIFRSLLESCPQLVHFDVKCFTRPTFHINEFAVALRYAPQLKSFSLTKMYKAGEEDMILTALRVANYNPNLCDFTLRYTQDAWLTQNQGRTKQVGKYEIVPDTSGLPLTLLVHERGVRAFGITFNRRYSHTLQRPTKSRQGSTPSRSPLSSKGLKAPSLLNRSCP</sequence>
<dbReference type="InterPro" id="IPR032675">
    <property type="entry name" value="LRR_dom_sf"/>
</dbReference>
<comment type="caution">
    <text evidence="2">The sequence shown here is derived from an EMBL/GenBank/DDBJ whole genome shotgun (WGS) entry which is preliminary data.</text>
</comment>
<organism evidence="2 3">
    <name type="scientific">Collybia nuda</name>
    <dbReference type="NCBI Taxonomy" id="64659"/>
    <lineage>
        <taxon>Eukaryota</taxon>
        <taxon>Fungi</taxon>
        <taxon>Dikarya</taxon>
        <taxon>Basidiomycota</taxon>
        <taxon>Agaricomycotina</taxon>
        <taxon>Agaricomycetes</taxon>
        <taxon>Agaricomycetidae</taxon>
        <taxon>Agaricales</taxon>
        <taxon>Tricholomatineae</taxon>
        <taxon>Clitocybaceae</taxon>
        <taxon>Collybia</taxon>
    </lineage>
</organism>
<dbReference type="OrthoDB" id="2847287at2759"/>
<dbReference type="EMBL" id="MU150264">
    <property type="protein sequence ID" value="KAF9463246.1"/>
    <property type="molecule type" value="Genomic_DNA"/>
</dbReference>
<dbReference type="SUPFAM" id="SSF52047">
    <property type="entry name" value="RNI-like"/>
    <property type="match status" value="1"/>
</dbReference>
<feature type="region of interest" description="Disordered" evidence="1">
    <location>
        <begin position="539"/>
        <end position="573"/>
    </location>
</feature>
<gene>
    <name evidence="2" type="ORF">BDZ94DRAFT_1308981</name>
</gene>
<feature type="region of interest" description="Disordered" evidence="1">
    <location>
        <begin position="1"/>
        <end position="26"/>
    </location>
</feature>
<feature type="compositionally biased region" description="Polar residues" evidence="1">
    <location>
        <begin position="539"/>
        <end position="558"/>
    </location>
</feature>
<reference evidence="2" key="1">
    <citation type="submission" date="2020-11" db="EMBL/GenBank/DDBJ databases">
        <authorList>
            <consortium name="DOE Joint Genome Institute"/>
            <person name="Ahrendt S."/>
            <person name="Riley R."/>
            <person name="Andreopoulos W."/>
            <person name="Labutti K."/>
            <person name="Pangilinan J."/>
            <person name="Ruiz-Duenas F.J."/>
            <person name="Barrasa J.M."/>
            <person name="Sanchez-Garcia M."/>
            <person name="Camarero S."/>
            <person name="Miyauchi S."/>
            <person name="Serrano A."/>
            <person name="Linde D."/>
            <person name="Babiker R."/>
            <person name="Drula E."/>
            <person name="Ayuso-Fernandez I."/>
            <person name="Pacheco R."/>
            <person name="Padilla G."/>
            <person name="Ferreira P."/>
            <person name="Barriuso J."/>
            <person name="Kellner H."/>
            <person name="Castanera R."/>
            <person name="Alfaro M."/>
            <person name="Ramirez L."/>
            <person name="Pisabarro A.G."/>
            <person name="Kuo A."/>
            <person name="Tritt A."/>
            <person name="Lipzen A."/>
            <person name="He G."/>
            <person name="Yan M."/>
            <person name="Ng V."/>
            <person name="Cullen D."/>
            <person name="Martin F."/>
            <person name="Rosso M.-N."/>
            <person name="Henrissat B."/>
            <person name="Hibbett D."/>
            <person name="Martinez A.T."/>
            <person name="Grigoriev I.V."/>
        </authorList>
    </citation>
    <scope>NUCLEOTIDE SEQUENCE</scope>
    <source>
        <strain evidence="2">CBS 247.69</strain>
    </source>
</reference>